<accession>A0A2M9CKW8</accession>
<keyword evidence="3" id="KW-1185">Reference proteome</keyword>
<evidence type="ECO:0000313" key="3">
    <source>
        <dbReference type="Proteomes" id="UP000228758"/>
    </source>
</evidence>
<reference evidence="2 3" key="1">
    <citation type="submission" date="2017-11" db="EMBL/GenBank/DDBJ databases">
        <title>Genomic Encyclopedia of Archaeal and Bacterial Type Strains, Phase II (KMG-II): From Individual Species to Whole Genera.</title>
        <authorList>
            <person name="Goeker M."/>
        </authorList>
    </citation>
    <scope>NUCLEOTIDE SEQUENCE [LARGE SCALE GENOMIC DNA]</scope>
    <source>
        <strain evidence="2 3">DSM 27393</strain>
    </source>
</reference>
<dbReference type="RefSeq" id="WP_100364729.1">
    <property type="nucleotide sequence ID" value="NZ_PGFF01000001.1"/>
</dbReference>
<name>A0A2M9CKW8_9MICO</name>
<sequence>MWVVLESSVLRAVRYDDATRSLRVRFTSGAMYEYYDVPREVYDALLDPPDGSHGRYFSTHVRDAFDYDELKRR</sequence>
<dbReference type="InterPro" id="IPR025309">
    <property type="entry name" value="KTSC_dom"/>
</dbReference>
<protein>
    <submittedName>
        <fullName evidence="2">KTSC domain-containing protein</fullName>
    </submittedName>
</protein>
<dbReference type="EMBL" id="PGFF01000001">
    <property type="protein sequence ID" value="PJJ72555.1"/>
    <property type="molecule type" value="Genomic_DNA"/>
</dbReference>
<feature type="domain" description="KTSC" evidence="1">
    <location>
        <begin position="6"/>
        <end position="65"/>
    </location>
</feature>
<gene>
    <name evidence="2" type="ORF">CLV46_2127</name>
</gene>
<dbReference type="OrthoDB" id="8450910at2"/>
<evidence type="ECO:0000313" key="2">
    <source>
        <dbReference type="EMBL" id="PJJ72555.1"/>
    </source>
</evidence>
<organism evidence="2 3">
    <name type="scientific">Diaminobutyricimonas aerilata</name>
    <dbReference type="NCBI Taxonomy" id="1162967"/>
    <lineage>
        <taxon>Bacteria</taxon>
        <taxon>Bacillati</taxon>
        <taxon>Actinomycetota</taxon>
        <taxon>Actinomycetes</taxon>
        <taxon>Micrococcales</taxon>
        <taxon>Microbacteriaceae</taxon>
        <taxon>Diaminobutyricimonas</taxon>
    </lineage>
</organism>
<evidence type="ECO:0000259" key="1">
    <source>
        <dbReference type="Pfam" id="PF13619"/>
    </source>
</evidence>
<comment type="caution">
    <text evidence="2">The sequence shown here is derived from an EMBL/GenBank/DDBJ whole genome shotgun (WGS) entry which is preliminary data.</text>
</comment>
<dbReference type="Pfam" id="PF13619">
    <property type="entry name" value="KTSC"/>
    <property type="match status" value="1"/>
</dbReference>
<dbReference type="AlphaFoldDB" id="A0A2M9CKW8"/>
<proteinExistence type="predicted"/>
<dbReference type="Proteomes" id="UP000228758">
    <property type="component" value="Unassembled WGS sequence"/>
</dbReference>